<feature type="domain" description="PPM-type phosphatase" evidence="1">
    <location>
        <begin position="36"/>
        <end position="228"/>
    </location>
</feature>
<organism evidence="3 4">
    <name type="scientific">Victivallis vadensis</name>
    <dbReference type="NCBI Taxonomy" id="172901"/>
    <lineage>
        <taxon>Bacteria</taxon>
        <taxon>Pseudomonadati</taxon>
        <taxon>Lentisphaerota</taxon>
        <taxon>Lentisphaeria</taxon>
        <taxon>Victivallales</taxon>
        <taxon>Victivallaceae</taxon>
        <taxon>Victivallis</taxon>
    </lineage>
</organism>
<dbReference type="GeneID" id="78296505"/>
<dbReference type="InterPro" id="IPR036457">
    <property type="entry name" value="PPM-type-like_dom_sf"/>
</dbReference>
<dbReference type="EMBL" id="QEKH01000029">
    <property type="protein sequence ID" value="PVY37993.1"/>
    <property type="molecule type" value="Genomic_DNA"/>
</dbReference>
<evidence type="ECO:0000313" key="4">
    <source>
        <dbReference type="Proteomes" id="UP000245959"/>
    </source>
</evidence>
<dbReference type="AlphaFoldDB" id="A0A2U1ANI8"/>
<evidence type="ECO:0000313" key="2">
    <source>
        <dbReference type="EMBL" id="NMD86919.1"/>
    </source>
</evidence>
<dbReference type="SUPFAM" id="SSF81606">
    <property type="entry name" value="PP2C-like"/>
    <property type="match status" value="1"/>
</dbReference>
<proteinExistence type="predicted"/>
<dbReference type="Gene3D" id="3.60.40.10">
    <property type="entry name" value="PPM-type phosphatase domain"/>
    <property type="match status" value="1"/>
</dbReference>
<evidence type="ECO:0000313" key="3">
    <source>
        <dbReference type="EMBL" id="PVY37993.1"/>
    </source>
</evidence>
<comment type="caution">
    <text evidence="3">The sequence shown here is derived from an EMBL/GenBank/DDBJ whole genome shotgun (WGS) entry which is preliminary data.</text>
</comment>
<dbReference type="InterPro" id="IPR001932">
    <property type="entry name" value="PPM-type_phosphatase-like_dom"/>
</dbReference>
<dbReference type="RefSeq" id="WP_116885226.1">
    <property type="nucleotide sequence ID" value="NZ_CABMMC010000032.1"/>
</dbReference>
<evidence type="ECO:0000313" key="5">
    <source>
        <dbReference type="Proteomes" id="UP000576225"/>
    </source>
</evidence>
<name>A0A2U1ANI8_9BACT</name>
<reference evidence="2 5" key="2">
    <citation type="submission" date="2020-04" db="EMBL/GenBank/DDBJ databases">
        <authorList>
            <person name="Hitch T.C.A."/>
            <person name="Wylensek D."/>
            <person name="Clavel T."/>
        </authorList>
    </citation>
    <scope>NUCLEOTIDE SEQUENCE [LARGE SCALE GENOMIC DNA]</scope>
    <source>
        <strain evidence="2 5">COR2-253-APC-1A</strain>
    </source>
</reference>
<sequence>MPDNDVFVEMECCQLCHDGEDVCGDDYRFERLENENRHLAVLSDGLGSGIKANLLACMTTTMALEFIRSNMDVLLSAEIIMDTLPVCEVRRISYATFSIFDLQIGGKSRIIEMDNPPFIHLRNGNDLKVNRQSMVSERWPDRRVRLAEIYAIAGDRLIAFSDGVTQAGLGQPGNKFGWRREGALAFIQKAIEKDPAISARDLSQMVVMAARGQNKDNRCIDDISCMVIYLRKPRRMRLLTGPPFRADSDAAYADLVRNFDGKIVLSGGTTANIVSRELGRPLEVDMKLVMKAGSLPPPAKMKGVDLVTEGILTLTDVAQRLEADPPLTTPVPLVSKELIALFRASDEIEFVVGTKVNEAHQDPSLPVDLEIRRNIVRRLKHILETKYRKRVLLRYF</sequence>
<keyword evidence="4" id="KW-1185">Reference proteome</keyword>
<dbReference type="Proteomes" id="UP000245959">
    <property type="component" value="Unassembled WGS sequence"/>
</dbReference>
<dbReference type="EMBL" id="JABAEW010000016">
    <property type="protein sequence ID" value="NMD86919.1"/>
    <property type="molecule type" value="Genomic_DNA"/>
</dbReference>
<protein>
    <submittedName>
        <fullName evidence="2">SpoIIE family protein phosphatase</fullName>
    </submittedName>
    <submittedName>
        <fullName evidence="3">Stage II sporulation protein E</fullName>
    </submittedName>
</protein>
<dbReference type="OrthoDB" id="1090916at2"/>
<evidence type="ECO:0000259" key="1">
    <source>
        <dbReference type="Pfam" id="PF07228"/>
    </source>
</evidence>
<reference evidence="3 4" key="1">
    <citation type="submission" date="2018-04" db="EMBL/GenBank/DDBJ databases">
        <title>Genomic Encyclopedia of Type Strains, Phase IV (KMG-IV): sequencing the most valuable type-strain genomes for metagenomic binning, comparative biology and taxonomic classification.</title>
        <authorList>
            <person name="Goeker M."/>
        </authorList>
    </citation>
    <scope>NUCLEOTIDE SEQUENCE [LARGE SCALE GENOMIC DNA]</scope>
    <source>
        <strain evidence="3 4">DSM 14823</strain>
    </source>
</reference>
<gene>
    <name evidence="3" type="ORF">C8D82_12915</name>
    <name evidence="2" type="ORF">HF882_10020</name>
</gene>
<dbReference type="Pfam" id="PF07228">
    <property type="entry name" value="SpoIIE"/>
    <property type="match status" value="1"/>
</dbReference>
<dbReference type="Proteomes" id="UP000576225">
    <property type="component" value="Unassembled WGS sequence"/>
</dbReference>
<accession>A0A2U1ANI8</accession>